<keyword evidence="6" id="KW-0472">Membrane</keyword>
<dbReference type="InterPro" id="IPR036938">
    <property type="entry name" value="PAP2/HPO_sf"/>
</dbReference>
<evidence type="ECO:0000256" key="6">
    <source>
        <dbReference type="ARBA" id="ARBA00023136"/>
    </source>
</evidence>
<feature type="region of interest" description="Disordered" evidence="7">
    <location>
        <begin position="1"/>
        <end position="27"/>
    </location>
</feature>
<dbReference type="AlphaFoldDB" id="A0A6J7IGI9"/>
<evidence type="ECO:0000256" key="7">
    <source>
        <dbReference type="SAM" id="MobiDB-lite"/>
    </source>
</evidence>
<evidence type="ECO:0000256" key="4">
    <source>
        <dbReference type="ARBA" id="ARBA00022801"/>
    </source>
</evidence>
<sequence length="272" mass="28387">MVTDRDARGAAPCPTGSVGTRDPPGPYPDGVRKLTQDPRLIGEAIDARRSLMARALHGRTGRAFARLDLAGMRAVRSTARSRRATRAIVVFSRTGEHGALWLGVGALGATVDRRRREDWLVGVAAIGAAYVVNTSVKQVARRPRPQLRDLPPLVPTPTQLSFPSSHAASSFAAAAAFSSLVPKAPLYATAAAMAISRVHLGVHYPTDIAIGGVLGWTVGGGVRRVGHGIAERRRASWEDHDETGDRVATAAAVATAGAAATAAANTDTGASR</sequence>
<evidence type="ECO:0000313" key="9">
    <source>
        <dbReference type="EMBL" id="CAB4930343.1"/>
    </source>
</evidence>
<name>A0A6J7IGI9_9ZZZZ</name>
<evidence type="ECO:0000256" key="3">
    <source>
        <dbReference type="ARBA" id="ARBA00022692"/>
    </source>
</evidence>
<dbReference type="GO" id="GO:0005886">
    <property type="term" value="C:plasma membrane"/>
    <property type="evidence" value="ECO:0007669"/>
    <property type="project" value="UniProtKB-SubCell"/>
</dbReference>
<keyword evidence="3" id="KW-0812">Transmembrane</keyword>
<accession>A0A6J7IGI9</accession>
<evidence type="ECO:0000256" key="2">
    <source>
        <dbReference type="ARBA" id="ARBA00022475"/>
    </source>
</evidence>
<gene>
    <name evidence="9" type="ORF">UFOPK3564_02337</name>
</gene>
<keyword evidence="5" id="KW-1133">Transmembrane helix</keyword>
<dbReference type="Pfam" id="PF01569">
    <property type="entry name" value="PAP2"/>
    <property type="match status" value="1"/>
</dbReference>
<dbReference type="PANTHER" id="PTHR14969">
    <property type="entry name" value="SPHINGOSINE-1-PHOSPHATE PHOSPHOHYDROLASE"/>
    <property type="match status" value="1"/>
</dbReference>
<feature type="domain" description="Phosphatidic acid phosphatase type 2/haloperoxidase" evidence="8">
    <location>
        <begin position="121"/>
        <end position="223"/>
    </location>
</feature>
<dbReference type="Gene3D" id="1.20.144.10">
    <property type="entry name" value="Phosphatidic acid phosphatase type 2/haloperoxidase"/>
    <property type="match status" value="1"/>
</dbReference>
<dbReference type="CDD" id="cd01610">
    <property type="entry name" value="PAP2_like"/>
    <property type="match status" value="1"/>
</dbReference>
<protein>
    <submittedName>
        <fullName evidence="9">Unannotated protein</fullName>
    </submittedName>
</protein>
<comment type="subcellular location">
    <subcellularLocation>
        <location evidence="1">Cell membrane</location>
        <topology evidence="1">Multi-pass membrane protein</topology>
    </subcellularLocation>
</comment>
<evidence type="ECO:0000259" key="8">
    <source>
        <dbReference type="SMART" id="SM00014"/>
    </source>
</evidence>
<organism evidence="9">
    <name type="scientific">freshwater metagenome</name>
    <dbReference type="NCBI Taxonomy" id="449393"/>
    <lineage>
        <taxon>unclassified sequences</taxon>
        <taxon>metagenomes</taxon>
        <taxon>ecological metagenomes</taxon>
    </lineage>
</organism>
<dbReference type="SMART" id="SM00014">
    <property type="entry name" value="acidPPc"/>
    <property type="match status" value="1"/>
</dbReference>
<dbReference type="InterPro" id="IPR000326">
    <property type="entry name" value="PAP2/HPO"/>
</dbReference>
<evidence type="ECO:0000256" key="5">
    <source>
        <dbReference type="ARBA" id="ARBA00022989"/>
    </source>
</evidence>
<dbReference type="SUPFAM" id="SSF48317">
    <property type="entry name" value="Acid phosphatase/Vanadium-dependent haloperoxidase"/>
    <property type="match status" value="1"/>
</dbReference>
<proteinExistence type="predicted"/>
<dbReference type="PANTHER" id="PTHR14969:SF62">
    <property type="entry name" value="DECAPRENYLPHOSPHORYL-5-PHOSPHORIBOSE PHOSPHATASE RV3807C-RELATED"/>
    <property type="match status" value="1"/>
</dbReference>
<keyword evidence="4" id="KW-0378">Hydrolase</keyword>
<dbReference type="EMBL" id="CAFBMK010000159">
    <property type="protein sequence ID" value="CAB4930343.1"/>
    <property type="molecule type" value="Genomic_DNA"/>
</dbReference>
<keyword evidence="2" id="KW-1003">Cell membrane</keyword>
<dbReference type="GO" id="GO:0016787">
    <property type="term" value="F:hydrolase activity"/>
    <property type="evidence" value="ECO:0007669"/>
    <property type="project" value="UniProtKB-KW"/>
</dbReference>
<reference evidence="9" key="1">
    <citation type="submission" date="2020-05" db="EMBL/GenBank/DDBJ databases">
        <authorList>
            <person name="Chiriac C."/>
            <person name="Salcher M."/>
            <person name="Ghai R."/>
            <person name="Kavagutti S V."/>
        </authorList>
    </citation>
    <scope>NUCLEOTIDE SEQUENCE</scope>
</reference>
<evidence type="ECO:0000256" key="1">
    <source>
        <dbReference type="ARBA" id="ARBA00004651"/>
    </source>
</evidence>